<accession>A0ABD2MP16</accession>
<comment type="similarity">
    <text evidence="2">Belongs to the glycosyltransferase 31 family. Beta3-Gal-T subfamily.</text>
</comment>
<evidence type="ECO:0000256" key="2">
    <source>
        <dbReference type="ARBA" id="ARBA00006462"/>
    </source>
</evidence>
<dbReference type="InterPro" id="IPR026050">
    <property type="entry name" value="C1GALT1/C1GALT1_chp1"/>
</dbReference>
<dbReference type="AlphaFoldDB" id="A0ABD2MP16"/>
<dbReference type="EMBL" id="JABFTP020000021">
    <property type="protein sequence ID" value="KAL3268097.1"/>
    <property type="molecule type" value="Genomic_DNA"/>
</dbReference>
<gene>
    <name evidence="7" type="ORF">HHI36_007224</name>
</gene>
<keyword evidence="8" id="KW-1185">Reference proteome</keyword>
<dbReference type="Gene3D" id="3.90.550.50">
    <property type="match status" value="1"/>
</dbReference>
<proteinExistence type="inferred from homology"/>
<keyword evidence="3" id="KW-0812">Transmembrane</keyword>
<dbReference type="PANTHER" id="PTHR23033">
    <property type="entry name" value="BETA1,3-GALACTOSYLTRANSFERASE"/>
    <property type="match status" value="1"/>
</dbReference>
<name>A0ABD2MP16_9CUCU</name>
<evidence type="ECO:0008006" key="9">
    <source>
        <dbReference type="Google" id="ProtNLM"/>
    </source>
</evidence>
<keyword evidence="5" id="KW-1133">Transmembrane helix</keyword>
<evidence type="ECO:0000256" key="5">
    <source>
        <dbReference type="ARBA" id="ARBA00022989"/>
    </source>
</evidence>
<evidence type="ECO:0000256" key="3">
    <source>
        <dbReference type="ARBA" id="ARBA00022692"/>
    </source>
</evidence>
<dbReference type="Proteomes" id="UP001516400">
    <property type="component" value="Unassembled WGS sequence"/>
</dbReference>
<comment type="subcellular location">
    <subcellularLocation>
        <location evidence="1">Membrane</location>
        <topology evidence="1">Single-pass type II membrane protein</topology>
    </subcellularLocation>
</comment>
<evidence type="ECO:0000313" key="7">
    <source>
        <dbReference type="EMBL" id="KAL3268097.1"/>
    </source>
</evidence>
<sequence>MFHFSTRLIFCVGFITGTLLSLFLGHGRNSLKSDKELSYDNWFKNKQYTRKHVSFDSLRYDQTKYTLESDLLFKSVSILCLILVLKDANFKASVNTWGKGCNGIQSINLSKKPKPLISNQSRFDTSWNKICETLKNVPEIYDWVLVINDDTFVITENLRFFLAYRNSSDNFYLGYAVKFWNVLYNLGKAGYVLSRGVIKSMQKSTCSGRLPYMNKEDFGLGYHLATLNISVQDTRDEEVYETKCCSKHTITFNAIEGDKMYTYYYLLYNLQLFHHGHLANRPAIKPPDDEIWQNFLKEQNLPYNISSAKYYEAWENLIDNPNSFARNMRREDYPDDT</sequence>
<evidence type="ECO:0000256" key="1">
    <source>
        <dbReference type="ARBA" id="ARBA00004606"/>
    </source>
</evidence>
<organism evidence="7 8">
    <name type="scientific">Cryptolaemus montrouzieri</name>
    <dbReference type="NCBI Taxonomy" id="559131"/>
    <lineage>
        <taxon>Eukaryota</taxon>
        <taxon>Metazoa</taxon>
        <taxon>Ecdysozoa</taxon>
        <taxon>Arthropoda</taxon>
        <taxon>Hexapoda</taxon>
        <taxon>Insecta</taxon>
        <taxon>Pterygota</taxon>
        <taxon>Neoptera</taxon>
        <taxon>Endopterygota</taxon>
        <taxon>Coleoptera</taxon>
        <taxon>Polyphaga</taxon>
        <taxon>Cucujiformia</taxon>
        <taxon>Coccinelloidea</taxon>
        <taxon>Coccinellidae</taxon>
        <taxon>Scymninae</taxon>
        <taxon>Scymnini</taxon>
        <taxon>Cryptolaemus</taxon>
    </lineage>
</organism>
<keyword evidence="6" id="KW-0472">Membrane</keyword>
<dbReference type="PANTHER" id="PTHR23033:SF14">
    <property type="entry name" value="GLYCOPROTEIN-N-ACETYLGALACTOSAMINE 3-BETA-GALACTOSYLTRANSFERASE 1-RELATED"/>
    <property type="match status" value="1"/>
</dbReference>
<evidence type="ECO:0000313" key="8">
    <source>
        <dbReference type="Proteomes" id="UP001516400"/>
    </source>
</evidence>
<comment type="caution">
    <text evidence="7">The sequence shown here is derived from an EMBL/GenBank/DDBJ whole genome shotgun (WGS) entry which is preliminary data.</text>
</comment>
<protein>
    <recommendedName>
        <fullName evidence="9">Glycoprotein-N-acetylgalactosamine 3-beta-galactosyltransferase 1-like</fullName>
    </recommendedName>
</protein>
<reference evidence="7 8" key="1">
    <citation type="journal article" date="2021" name="BMC Biol.">
        <title>Horizontally acquired antibacterial genes associated with adaptive radiation of ladybird beetles.</title>
        <authorList>
            <person name="Li H.S."/>
            <person name="Tang X.F."/>
            <person name="Huang Y.H."/>
            <person name="Xu Z.Y."/>
            <person name="Chen M.L."/>
            <person name="Du X.Y."/>
            <person name="Qiu B.Y."/>
            <person name="Chen P.T."/>
            <person name="Zhang W."/>
            <person name="Slipinski A."/>
            <person name="Escalona H.E."/>
            <person name="Waterhouse R.M."/>
            <person name="Zwick A."/>
            <person name="Pang H."/>
        </authorList>
    </citation>
    <scope>NUCLEOTIDE SEQUENCE [LARGE SCALE GENOMIC DNA]</scope>
    <source>
        <strain evidence="7">SYSU2018</strain>
    </source>
</reference>
<evidence type="ECO:0000256" key="6">
    <source>
        <dbReference type="ARBA" id="ARBA00023136"/>
    </source>
</evidence>
<evidence type="ECO:0000256" key="4">
    <source>
        <dbReference type="ARBA" id="ARBA00022968"/>
    </source>
</evidence>
<dbReference type="GO" id="GO:0016020">
    <property type="term" value="C:membrane"/>
    <property type="evidence" value="ECO:0007669"/>
    <property type="project" value="UniProtKB-SubCell"/>
</dbReference>
<keyword evidence="4" id="KW-0735">Signal-anchor</keyword>